<organism evidence="1 2">
    <name type="scientific">Streptomyces cheonanensis</name>
    <dbReference type="NCBI Taxonomy" id="312720"/>
    <lineage>
        <taxon>Bacteria</taxon>
        <taxon>Bacillati</taxon>
        <taxon>Actinomycetota</taxon>
        <taxon>Actinomycetes</taxon>
        <taxon>Kitasatosporales</taxon>
        <taxon>Streptomycetaceae</taxon>
        <taxon>Streptomyces</taxon>
    </lineage>
</organism>
<evidence type="ECO:0000313" key="1">
    <source>
        <dbReference type="EMBL" id="GAA2041383.1"/>
    </source>
</evidence>
<name>A0ABP5G7K4_9ACTN</name>
<dbReference type="SUPFAM" id="SSF64288">
    <property type="entry name" value="Chorismate lyase-like"/>
    <property type="match status" value="1"/>
</dbReference>
<accession>A0ABP5G7K4</accession>
<protein>
    <recommendedName>
        <fullName evidence="3">Chorismate lyase</fullName>
    </recommendedName>
</protein>
<dbReference type="RefSeq" id="WP_346069379.1">
    <property type="nucleotide sequence ID" value="NZ_BAAANQ010000001.1"/>
</dbReference>
<evidence type="ECO:0008006" key="3">
    <source>
        <dbReference type="Google" id="ProtNLM"/>
    </source>
</evidence>
<reference evidence="2" key="1">
    <citation type="journal article" date="2019" name="Int. J. Syst. Evol. Microbiol.">
        <title>The Global Catalogue of Microorganisms (GCM) 10K type strain sequencing project: providing services to taxonomists for standard genome sequencing and annotation.</title>
        <authorList>
            <consortium name="The Broad Institute Genomics Platform"/>
            <consortium name="The Broad Institute Genome Sequencing Center for Infectious Disease"/>
            <person name="Wu L."/>
            <person name="Ma J."/>
        </authorList>
    </citation>
    <scope>NUCLEOTIDE SEQUENCE [LARGE SCALE GENOMIC DNA]</scope>
    <source>
        <strain evidence="2">JCM 14549</strain>
    </source>
</reference>
<keyword evidence="2" id="KW-1185">Reference proteome</keyword>
<sequence>MDIDGEVFDTDGTGGTVAERIAGFSSPLTRMLLSSEGLTTTALWALTGAPPRIRVLGQGLLPAARAGRAVPALLAVGPGRQVLARRSALTGPDGRWLSVNQVVARDDQDPGIRSALTDGHRPLGPALQDAGTGHRRTLLDAGRRPWPSGRTACYKTYLLWHGDAPLALVHELFHPAVVAP</sequence>
<gene>
    <name evidence="1" type="ORF">GCM10009757_03830</name>
</gene>
<comment type="caution">
    <text evidence="1">The sequence shown here is derived from an EMBL/GenBank/DDBJ whole genome shotgun (WGS) entry which is preliminary data.</text>
</comment>
<proteinExistence type="predicted"/>
<dbReference type="Proteomes" id="UP001403094">
    <property type="component" value="Unassembled WGS sequence"/>
</dbReference>
<dbReference type="Gene3D" id="3.40.1410.10">
    <property type="entry name" value="Chorismate lyase-like"/>
    <property type="match status" value="1"/>
</dbReference>
<dbReference type="EMBL" id="BAAANQ010000001">
    <property type="protein sequence ID" value="GAA2041383.1"/>
    <property type="molecule type" value="Genomic_DNA"/>
</dbReference>
<dbReference type="InterPro" id="IPR028978">
    <property type="entry name" value="Chorismate_lyase_/UTRA_dom_sf"/>
</dbReference>
<evidence type="ECO:0000313" key="2">
    <source>
        <dbReference type="Proteomes" id="UP001403094"/>
    </source>
</evidence>